<comment type="similarity">
    <text evidence="1">Belongs to the Gram-positive plasmids replication protein type 1 family.</text>
</comment>
<protein>
    <submittedName>
        <fullName evidence="4">Protein rep</fullName>
    </submittedName>
</protein>
<reference evidence="5" key="2">
    <citation type="submission" date="2023-07" db="EMBL/GenBank/DDBJ databases">
        <title>Genome-based characterization of strain KMM 296 and proposal for reclassification of Cobetia litoralis and Cobetia pacifica, and emended description of the species Cobetia amphilecti and Cobetia marina.</title>
        <authorList>
            <person name="Balabanova L."/>
            <person name="Nedashkovskaya O."/>
        </authorList>
    </citation>
    <scope>NUCLEOTIDE SEQUENCE [LARGE SCALE GENOMIC DNA]</scope>
    <source>
        <strain evidence="5">NRIC 0815</strain>
    </source>
</reference>
<evidence type="ECO:0000313" key="5">
    <source>
        <dbReference type="Proteomes" id="UP001229025"/>
    </source>
</evidence>
<name>A0ABT6UTX6_9GAMM</name>
<keyword evidence="2" id="KW-0235">DNA replication</keyword>
<evidence type="ECO:0000256" key="1">
    <source>
        <dbReference type="ARBA" id="ARBA00008909"/>
    </source>
</evidence>
<dbReference type="InterPro" id="IPR000989">
    <property type="entry name" value="Rep"/>
</dbReference>
<keyword evidence="5" id="KW-1185">Reference proteome</keyword>
<dbReference type="Pfam" id="PF01446">
    <property type="entry name" value="Rep_1"/>
    <property type="match status" value="1"/>
</dbReference>
<feature type="region of interest" description="Disordered" evidence="3">
    <location>
        <begin position="273"/>
        <end position="296"/>
    </location>
</feature>
<dbReference type="EMBL" id="JASCSA010000035">
    <property type="protein sequence ID" value="MDI5886164.1"/>
    <property type="molecule type" value="Genomic_DNA"/>
</dbReference>
<feature type="non-terminal residue" evidence="4">
    <location>
        <position position="1"/>
    </location>
</feature>
<gene>
    <name evidence="4" type="ORF">QLT01_17610</name>
</gene>
<evidence type="ECO:0000313" key="4">
    <source>
        <dbReference type="EMBL" id="MDI5886164.1"/>
    </source>
</evidence>
<evidence type="ECO:0000256" key="3">
    <source>
        <dbReference type="SAM" id="MobiDB-lite"/>
    </source>
</evidence>
<accession>A0ABT6UTX6</accession>
<evidence type="ECO:0000256" key="2">
    <source>
        <dbReference type="ARBA" id="ARBA00022705"/>
    </source>
</evidence>
<reference evidence="4 5" key="1">
    <citation type="submission" date="2023-04" db="EMBL/GenBank/DDBJ databases">
        <authorList>
            <person name="Otstavnykh N."/>
            <person name="Seitkalieva A."/>
            <person name="Bystritskaya E."/>
        </authorList>
    </citation>
    <scope>NUCLEOTIDE SEQUENCE [LARGE SCALE GENOMIC DNA]</scope>
    <source>
        <strain evidence="4 5">NRIC 0815</strain>
    </source>
</reference>
<dbReference type="Proteomes" id="UP001229025">
    <property type="component" value="Unassembled WGS sequence"/>
</dbReference>
<sequence>QVDQIRLAAATTCKRHLVCPFCAARRGSKQVEKYSERLTEILKANPRLKPAMLTLTVANGENLSERFNHLVTSFRKLQERRRDYAKKGRGYTEFSKVAGAVFSYEVTNKGKGWHPHLHAVVLLEDWIDREALSEEWHKITGDSFILDIRRLAKGADVTDPTGNVSPKITDAFCEVFKYALKFSDLDFSDNLHAYEVLRGKRLQGAFGVFWGVKVPESLLDDPLENEPFLEMLYRFDGRSYHLASVPTQGRPVILGYLQPRAMPFPPYLPMTGTRSRSRGWRGPQARSAEDSGPLTG</sequence>
<proteinExistence type="inferred from homology"/>
<comment type="caution">
    <text evidence="4">The sequence shown here is derived from an EMBL/GenBank/DDBJ whole genome shotgun (WGS) entry which is preliminary data.</text>
</comment>
<dbReference type="RefSeq" id="WP_284727683.1">
    <property type="nucleotide sequence ID" value="NZ_JASCSA010000035.1"/>
</dbReference>
<organism evidence="4 5">
    <name type="scientific">Cobetia amphilecti</name>
    <dbReference type="NCBI Taxonomy" id="1055104"/>
    <lineage>
        <taxon>Bacteria</taxon>
        <taxon>Pseudomonadati</taxon>
        <taxon>Pseudomonadota</taxon>
        <taxon>Gammaproteobacteria</taxon>
        <taxon>Oceanospirillales</taxon>
        <taxon>Halomonadaceae</taxon>
        <taxon>Cobetia</taxon>
    </lineage>
</organism>